<feature type="domain" description="DNA replication complex GINS protein PSF2 N-terminal" evidence="8">
    <location>
        <begin position="2"/>
        <end position="61"/>
    </location>
</feature>
<protein>
    <recommendedName>
        <fullName evidence="6">Probable DNA replication complex GINS protein PSF2</fullName>
    </recommendedName>
    <alternativeName>
        <fullName evidence="5">GINS complex subunit 2</fullName>
    </alternativeName>
</protein>
<dbReference type="GO" id="GO:0000727">
    <property type="term" value="P:double-strand break repair via break-induced replication"/>
    <property type="evidence" value="ECO:0007669"/>
    <property type="project" value="TreeGrafter"/>
</dbReference>
<dbReference type="Proteomes" id="UP000053240">
    <property type="component" value="Unassembled WGS sequence"/>
</dbReference>
<evidence type="ECO:0000259" key="8">
    <source>
        <dbReference type="Pfam" id="PF25005"/>
    </source>
</evidence>
<gene>
    <name evidence="9" type="ORF">RR48_05836</name>
</gene>
<dbReference type="GO" id="GO:0006260">
    <property type="term" value="P:DNA replication"/>
    <property type="evidence" value="ECO:0007669"/>
    <property type="project" value="UniProtKB-KW"/>
</dbReference>
<evidence type="ECO:0000256" key="4">
    <source>
        <dbReference type="ARBA" id="ARBA00023242"/>
    </source>
</evidence>
<dbReference type="CDD" id="cd11712">
    <property type="entry name" value="GINS_A_psf2"/>
    <property type="match status" value="1"/>
</dbReference>
<dbReference type="PANTHER" id="PTHR12772">
    <property type="entry name" value="DNA REPLICATION COMPLEX GINS PROTEIN PSF2"/>
    <property type="match status" value="1"/>
</dbReference>
<dbReference type="FunCoup" id="A0A0N1INJ5">
    <property type="interactions" value="1288"/>
</dbReference>
<dbReference type="InParanoid" id="A0A0N1INJ5"/>
<evidence type="ECO:0000256" key="6">
    <source>
        <dbReference type="ARBA" id="ARBA00068356"/>
    </source>
</evidence>
<dbReference type="Gene3D" id="1.20.58.1020">
    <property type="match status" value="1"/>
</dbReference>
<dbReference type="InterPro" id="IPR021151">
    <property type="entry name" value="GINS_A"/>
</dbReference>
<proteinExistence type="inferred from homology"/>
<dbReference type="Pfam" id="PF05916">
    <property type="entry name" value="Sld5"/>
    <property type="match status" value="1"/>
</dbReference>
<comment type="subcellular location">
    <subcellularLocation>
        <location evidence="1">Nucleus</location>
    </subcellularLocation>
</comment>
<dbReference type="FunFam" id="3.40.5.50:FF:000001">
    <property type="entry name" value="DNA replication complex GINS protein PSF2"/>
    <property type="match status" value="1"/>
</dbReference>
<keyword evidence="3" id="KW-0235">DNA replication</keyword>
<dbReference type="CDD" id="cd21694">
    <property type="entry name" value="GINS_B_Psf2"/>
    <property type="match status" value="1"/>
</dbReference>
<dbReference type="SUPFAM" id="SSF158573">
    <property type="entry name" value="GINS helical bundle-like"/>
    <property type="match status" value="1"/>
</dbReference>
<evidence type="ECO:0000256" key="5">
    <source>
        <dbReference type="ARBA" id="ARBA00030871"/>
    </source>
</evidence>
<accession>A0A0N1INJ5</accession>
<reference evidence="9 10" key="1">
    <citation type="journal article" date="2015" name="Nat. Commun.">
        <title>Outbred genome sequencing and CRISPR/Cas9 gene editing in butterflies.</title>
        <authorList>
            <person name="Li X."/>
            <person name="Fan D."/>
            <person name="Zhang W."/>
            <person name="Liu G."/>
            <person name="Zhang L."/>
            <person name="Zhao L."/>
            <person name="Fang X."/>
            <person name="Chen L."/>
            <person name="Dong Y."/>
            <person name="Chen Y."/>
            <person name="Ding Y."/>
            <person name="Zhao R."/>
            <person name="Feng M."/>
            <person name="Zhu Y."/>
            <person name="Feng Y."/>
            <person name="Jiang X."/>
            <person name="Zhu D."/>
            <person name="Xiang H."/>
            <person name="Feng X."/>
            <person name="Li S."/>
            <person name="Wang J."/>
            <person name="Zhang G."/>
            <person name="Kronforst M.R."/>
            <person name="Wang W."/>
        </authorList>
    </citation>
    <scope>NUCLEOTIDE SEQUENCE [LARGE SCALE GENOMIC DNA]</scope>
    <source>
        <strain evidence="9">Ya'a_city_454_Pm</strain>
        <tissue evidence="9">Whole body</tissue>
    </source>
</reference>
<evidence type="ECO:0000313" key="10">
    <source>
        <dbReference type="Proteomes" id="UP000053240"/>
    </source>
</evidence>
<dbReference type="AlphaFoldDB" id="A0A0N1INJ5"/>
<dbReference type="Gene3D" id="3.40.5.50">
    <property type="match status" value="1"/>
</dbReference>
<dbReference type="InterPro" id="IPR056784">
    <property type="entry name" value="PSF2_N"/>
</dbReference>
<evidence type="ECO:0000256" key="2">
    <source>
        <dbReference type="ARBA" id="ARBA00010565"/>
    </source>
</evidence>
<dbReference type="InterPro" id="IPR036224">
    <property type="entry name" value="GINS_bundle-like_dom_sf"/>
</dbReference>
<feature type="domain" description="GINS subunit" evidence="7">
    <location>
        <begin position="65"/>
        <end position="168"/>
    </location>
</feature>
<evidence type="ECO:0000256" key="1">
    <source>
        <dbReference type="ARBA" id="ARBA00004123"/>
    </source>
</evidence>
<evidence type="ECO:0000256" key="3">
    <source>
        <dbReference type="ARBA" id="ARBA00022705"/>
    </source>
</evidence>
<comment type="similarity">
    <text evidence="2">Belongs to the GINS2/PSF2 family.</text>
</comment>
<name>A0A0N1INJ5_PAPMA</name>
<dbReference type="InterPro" id="IPR007257">
    <property type="entry name" value="GINS_Psf2"/>
</dbReference>
<dbReference type="GO" id="GO:0000811">
    <property type="term" value="C:GINS complex"/>
    <property type="evidence" value="ECO:0007669"/>
    <property type="project" value="TreeGrafter"/>
</dbReference>
<dbReference type="FunFam" id="1.20.58.1020:FF:000001">
    <property type="entry name" value="DNA replication complex GINS protein PSF2"/>
    <property type="match status" value="1"/>
</dbReference>
<evidence type="ECO:0000313" key="9">
    <source>
        <dbReference type="EMBL" id="KPJ09973.1"/>
    </source>
</evidence>
<dbReference type="SUPFAM" id="SSF160059">
    <property type="entry name" value="PriA/YqbF domain"/>
    <property type="match status" value="1"/>
</dbReference>
<keyword evidence="4" id="KW-0539">Nucleus</keyword>
<organism evidence="9 10">
    <name type="scientific">Papilio machaon</name>
    <name type="common">Old World swallowtail butterfly</name>
    <dbReference type="NCBI Taxonomy" id="76193"/>
    <lineage>
        <taxon>Eukaryota</taxon>
        <taxon>Metazoa</taxon>
        <taxon>Ecdysozoa</taxon>
        <taxon>Arthropoda</taxon>
        <taxon>Hexapoda</taxon>
        <taxon>Insecta</taxon>
        <taxon>Pterygota</taxon>
        <taxon>Neoptera</taxon>
        <taxon>Endopterygota</taxon>
        <taxon>Lepidoptera</taxon>
        <taxon>Glossata</taxon>
        <taxon>Ditrysia</taxon>
        <taxon>Papilionoidea</taxon>
        <taxon>Papilionidae</taxon>
        <taxon>Papilioninae</taxon>
        <taxon>Papilio</taxon>
    </lineage>
</organism>
<keyword evidence="10" id="KW-1185">Reference proteome</keyword>
<sequence length="243" mass="27518">MDPYEIEFIGENRIVSIIPNFSHDKIFLICGEFGPFRAGLPMNVPLWLGVMLKQKQKCRIVAPDWMDIEVLENIKEEEKKSRFFTKMPNEHYMVEAKLILGTAAEDIPRASEIKTIIKDIWDIRMSKLRTSMDALMKTGGSYGRLDHLTMMEINSVKPLLPEAMNELHRIKMNARKTMPSSLNTTVSQPGSSQITPLDAPLDSALLDSARLNSGAPKNDISTARFAAVRQSCTNRYYIVIPVF</sequence>
<evidence type="ECO:0000259" key="7">
    <source>
        <dbReference type="Pfam" id="PF05916"/>
    </source>
</evidence>
<dbReference type="PANTHER" id="PTHR12772:SF0">
    <property type="entry name" value="DNA REPLICATION COMPLEX GINS PROTEIN PSF2"/>
    <property type="match status" value="1"/>
</dbReference>
<dbReference type="STRING" id="76193.A0A0N1INJ5"/>
<dbReference type="Pfam" id="PF25005">
    <property type="entry name" value="PSF2_N"/>
    <property type="match status" value="1"/>
</dbReference>
<dbReference type="EMBL" id="KQ461033">
    <property type="protein sequence ID" value="KPJ09973.1"/>
    <property type="molecule type" value="Genomic_DNA"/>
</dbReference>
<dbReference type="GO" id="GO:0071162">
    <property type="term" value="C:CMG complex"/>
    <property type="evidence" value="ECO:0007669"/>
    <property type="project" value="UniProtKB-ARBA"/>
</dbReference>